<feature type="compositionally biased region" description="Basic and acidic residues" evidence="14">
    <location>
        <begin position="2043"/>
        <end position="2063"/>
    </location>
</feature>
<evidence type="ECO:0000256" key="7">
    <source>
        <dbReference type="ARBA" id="ARBA00022989"/>
    </source>
</evidence>
<dbReference type="InterPro" id="IPR002859">
    <property type="entry name" value="PKD/REJ-like"/>
</dbReference>
<dbReference type="InterPro" id="IPR042060">
    <property type="entry name" value="PLAT_polycystin1"/>
</dbReference>
<dbReference type="SUPFAM" id="SSF49723">
    <property type="entry name" value="Lipase/lipooxygenase domain (PLAT/LH2 domain)"/>
    <property type="match status" value="1"/>
</dbReference>
<feature type="domain" description="PKD" evidence="17">
    <location>
        <begin position="1240"/>
        <end position="1286"/>
    </location>
</feature>
<dbReference type="InterPro" id="IPR013783">
    <property type="entry name" value="Ig-like_fold"/>
</dbReference>
<dbReference type="CDD" id="cd01752">
    <property type="entry name" value="PLAT_polycystin"/>
    <property type="match status" value="1"/>
</dbReference>
<feature type="compositionally biased region" description="Basic and acidic residues" evidence="14">
    <location>
        <begin position="4385"/>
        <end position="4394"/>
    </location>
</feature>
<dbReference type="Pfam" id="PF08016">
    <property type="entry name" value="PKD_channel"/>
    <property type="match status" value="1"/>
</dbReference>
<evidence type="ECO:0000259" key="21">
    <source>
        <dbReference type="PROSITE" id="PS51212"/>
    </source>
</evidence>
<comment type="subcellular location">
    <subcellularLocation>
        <location evidence="2">Cell membrane</location>
        <topology evidence="2">Multi-pass membrane protein</topology>
    </subcellularLocation>
    <subcellularLocation>
        <location evidence="1">Cell projection</location>
        <location evidence="1">Cilium</location>
    </subcellularLocation>
</comment>
<evidence type="ECO:0000313" key="22">
    <source>
        <dbReference type="Proteomes" id="UP000694888"/>
    </source>
</evidence>
<feature type="compositionally biased region" description="Low complexity" evidence="14">
    <location>
        <begin position="2414"/>
        <end position="2435"/>
    </location>
</feature>
<dbReference type="InterPro" id="IPR022409">
    <property type="entry name" value="PKD/Chitinase_dom"/>
</dbReference>
<dbReference type="GeneID" id="101851775"/>
<evidence type="ECO:0000256" key="14">
    <source>
        <dbReference type="SAM" id="MobiDB-lite"/>
    </source>
</evidence>
<dbReference type="SUPFAM" id="SSF49299">
    <property type="entry name" value="PKD domain"/>
    <property type="match status" value="10"/>
</dbReference>
<dbReference type="CDD" id="cd00146">
    <property type="entry name" value="PKD"/>
    <property type="match status" value="6"/>
</dbReference>
<feature type="transmembrane region" description="Helical" evidence="15">
    <location>
        <begin position="3713"/>
        <end position="3733"/>
    </location>
</feature>
<protein>
    <submittedName>
        <fullName evidence="23">Uncharacterized protein LOC101851775</fullName>
    </submittedName>
</protein>
<dbReference type="Pfam" id="PF00801">
    <property type="entry name" value="PKD"/>
    <property type="match status" value="7"/>
</dbReference>
<evidence type="ECO:0000256" key="8">
    <source>
        <dbReference type="ARBA" id="ARBA00023069"/>
    </source>
</evidence>
<organism evidence="22 23">
    <name type="scientific">Aplysia californica</name>
    <name type="common">California sea hare</name>
    <dbReference type="NCBI Taxonomy" id="6500"/>
    <lineage>
        <taxon>Eukaryota</taxon>
        <taxon>Metazoa</taxon>
        <taxon>Spiralia</taxon>
        <taxon>Lophotrochozoa</taxon>
        <taxon>Mollusca</taxon>
        <taxon>Gastropoda</taxon>
        <taxon>Heterobranchia</taxon>
        <taxon>Euthyneura</taxon>
        <taxon>Tectipleura</taxon>
        <taxon>Aplysiida</taxon>
        <taxon>Aplysioidea</taxon>
        <taxon>Aplysiidae</taxon>
        <taxon>Aplysia</taxon>
    </lineage>
</organism>
<keyword evidence="22" id="KW-1185">Reference proteome</keyword>
<feature type="transmembrane region" description="Helical" evidence="15">
    <location>
        <begin position="3336"/>
        <end position="3358"/>
    </location>
</feature>
<feature type="transmembrane region" description="Helical" evidence="15">
    <location>
        <begin position="3373"/>
        <end position="3397"/>
    </location>
</feature>
<feature type="domain" description="PKD" evidence="17">
    <location>
        <begin position="1445"/>
        <end position="1507"/>
    </location>
</feature>
<feature type="region of interest" description="Disordered" evidence="14">
    <location>
        <begin position="3279"/>
        <end position="3320"/>
    </location>
</feature>
<evidence type="ECO:0000256" key="11">
    <source>
        <dbReference type="ARBA" id="ARBA00023180"/>
    </source>
</evidence>
<keyword evidence="6" id="KW-0677">Repeat</keyword>
<evidence type="ECO:0000256" key="2">
    <source>
        <dbReference type="ARBA" id="ARBA00004651"/>
    </source>
</evidence>
<dbReference type="InterPro" id="IPR000601">
    <property type="entry name" value="PKD_dom"/>
</dbReference>
<feature type="region of interest" description="Disordered" evidence="14">
    <location>
        <begin position="4010"/>
        <end position="4038"/>
    </location>
</feature>
<keyword evidence="11" id="KW-0325">Glycoprotein</keyword>
<feature type="transmembrane region" description="Helical" evidence="15">
    <location>
        <begin position="3156"/>
        <end position="3177"/>
    </location>
</feature>
<evidence type="ECO:0000256" key="10">
    <source>
        <dbReference type="ARBA" id="ARBA00023157"/>
    </source>
</evidence>
<dbReference type="Pfam" id="PF20519">
    <property type="entry name" value="Polycystin_dom"/>
    <property type="match status" value="1"/>
</dbReference>
<feature type="chain" id="PRO_5046450603" evidence="16">
    <location>
        <begin position="28"/>
        <end position="4547"/>
    </location>
</feature>
<feature type="signal peptide" evidence="16">
    <location>
        <begin position="1"/>
        <end position="27"/>
    </location>
</feature>
<dbReference type="InterPro" id="IPR046791">
    <property type="entry name" value="Polycystin_dom"/>
</dbReference>
<evidence type="ECO:0000256" key="1">
    <source>
        <dbReference type="ARBA" id="ARBA00004138"/>
    </source>
</evidence>
<dbReference type="InterPro" id="IPR014010">
    <property type="entry name" value="REJ_dom"/>
</dbReference>
<feature type="domain" description="REJ" evidence="20">
    <location>
        <begin position="1686"/>
        <end position="2305"/>
    </location>
</feature>
<evidence type="ECO:0000256" key="9">
    <source>
        <dbReference type="ARBA" id="ARBA00023136"/>
    </source>
</evidence>
<feature type="domain" description="GAIN-B" evidence="19">
    <location>
        <begin position="2736"/>
        <end position="2893"/>
    </location>
</feature>
<proteinExistence type="inferred from homology"/>
<feature type="transmembrane region" description="Helical" evidence="15">
    <location>
        <begin position="3754"/>
        <end position="3775"/>
    </location>
</feature>
<feature type="compositionally biased region" description="Low complexity" evidence="14">
    <location>
        <begin position="2096"/>
        <end position="2109"/>
    </location>
</feature>
<feature type="compositionally biased region" description="Low complexity" evidence="14">
    <location>
        <begin position="4458"/>
        <end position="4472"/>
    </location>
</feature>
<feature type="region of interest" description="Disordered" evidence="14">
    <location>
        <begin position="4313"/>
        <end position="4504"/>
    </location>
</feature>
<evidence type="ECO:0000313" key="23">
    <source>
        <dbReference type="RefSeq" id="XP_005088946.3"/>
    </source>
</evidence>
<dbReference type="PROSITE" id="PS50095">
    <property type="entry name" value="PLAT"/>
    <property type="match status" value="1"/>
</dbReference>
<feature type="compositionally biased region" description="Polar residues" evidence="14">
    <location>
        <begin position="4373"/>
        <end position="4384"/>
    </location>
</feature>
<feature type="transmembrane region" description="Helical" evidence="15">
    <location>
        <begin position="3844"/>
        <end position="3877"/>
    </location>
</feature>
<evidence type="ECO:0000256" key="12">
    <source>
        <dbReference type="ARBA" id="ARBA00023273"/>
    </source>
</evidence>
<keyword evidence="16" id="KW-0732">Signal</keyword>
<feature type="compositionally biased region" description="Basic residues" evidence="14">
    <location>
        <begin position="4480"/>
        <end position="4495"/>
    </location>
</feature>
<evidence type="ECO:0000256" key="3">
    <source>
        <dbReference type="ARBA" id="ARBA00007200"/>
    </source>
</evidence>
<dbReference type="RefSeq" id="XP_005088946.3">
    <property type="nucleotide sequence ID" value="XM_005088889.3"/>
</dbReference>
<dbReference type="Pfam" id="PF01477">
    <property type="entry name" value="PLAT"/>
    <property type="match status" value="1"/>
</dbReference>
<dbReference type="SMART" id="SM00089">
    <property type="entry name" value="PKD"/>
    <property type="match status" value="11"/>
</dbReference>
<feature type="region of interest" description="Disordered" evidence="14">
    <location>
        <begin position="4217"/>
        <end position="4265"/>
    </location>
</feature>
<feature type="transmembrane region" description="Helical" evidence="15">
    <location>
        <begin position="3804"/>
        <end position="3824"/>
    </location>
</feature>
<feature type="domain" description="PKD" evidence="17">
    <location>
        <begin position="1618"/>
        <end position="1681"/>
    </location>
</feature>
<evidence type="ECO:0000256" key="5">
    <source>
        <dbReference type="ARBA" id="ARBA00022692"/>
    </source>
</evidence>
<evidence type="ECO:0000259" key="17">
    <source>
        <dbReference type="PROSITE" id="PS50093"/>
    </source>
</evidence>
<feature type="region of interest" description="Disordered" evidence="14">
    <location>
        <begin position="2401"/>
        <end position="2437"/>
    </location>
</feature>
<dbReference type="InterPro" id="IPR002889">
    <property type="entry name" value="WSC_carb-bd"/>
</dbReference>
<comment type="similarity">
    <text evidence="3">Belongs to the polycystin family.</text>
</comment>
<sequence>MEKIVPSSALLFILLRFMILNRLIVDGALIDEDHWYKGCFKLKYNSGMRYFDGDLNQCSKTCANDGYMFLAIDGGNCFCVNDSDIFLPVSAESCNIRCEGVPDRNLPCGGGGGGRGGKGGGDAWSVYSSSGPYVNDLQSIIEARWIEPSVPTSLKATVFLRQFVDIREEPLIEPEWENTLELLCRSELSTDSMNITANSSRESALCTLTFPRAGTFYIQVRVRNLLSEIHQNVSVTVVVPKPRELQVNHLNEPWTLPSCILPLRHIQQDSSGQRGSSPARIDLPWRDQLPDRRQPVVAVFANTTCLLELSVSTGHDLTFELRAWDGRVWRGFERLPPGADLAGPCEEPCRRETKSFVFKTTGIYTASARVSNDYGSMERNITIVVLDEHIRDVDVRLVASNPSLARTHKWLLFHLTAITADRHSTSIRVDFRDGIVKTAAVKERQNNISPADKSVPTLFASYTSGCNLSLQFDHVYETEGVFSPLVTLYNNVSSMTVSVLPPITVLREISGIKIRSDPFGPVGTYIPFLLTYTSMSKNVSVFWTVYNESGFEVESKKTSSLGTAFQFSSTGRFKVTCTVSNLLGSDSTSSFVVILQPIGDVSMSCKVNPYIEIEQEFHCIAVVESGTDFSFHWDFQENSKLTRVEVANRTSRAEHLYLYPGVYNVGVKVSNALGGVTRSLSHSVHVEIPIECLNVVTESPSVPGKSVNIMASATRGTSLTFDLDVGEGRKLVPQEVDTSGDVTIFSVGWNFARVGVHRVTVFAYNHISSASRTVDVHVMEMPPEFRVHVLPAPLPSFRTLVARTLQGKLLYAEDLVYCFHFWDGVSRCTQVPVVTRELQGALIPQLEGAAANYPPFSPPLPPPPPSQPGSDRDGEEEVPVRSPQSESFLLEVTVGNEVGRRSRRLGPSALTVPKVKTDGRKRKKKQRKHRKRPVLWHPTFVKRNESTSFLLANKTKGTHSLVVEYGDGFSQNVSCKRDSCSWDRHCALTGVFELDVALYGRRGSRREAAALRSVLVVEEPINGLRLHGPTDLGIDCDHEWSVVWDAGSHLIFVWSLDGNPEQPTTISKYVAGFPEKGTHTLQVNVSNDISSAQASVVFSVKYPILDVSLHVPPSTLGFPTNITLLVEDGKDFLVTCNFGDGTIRNYSSDFSIEILGLEKQQMSASFWEEGMAPLYKMILSHIYSDVGEYNVSVVVSNGLSNVSRSRTAIVEEGIGTVELLTDTPLLMSIDDEMFVTAIVSSGKNLKFEWDFSDDFPTRVKSEGNTSWASHAFSIPDTYIVSVTVSNHLQVEGVTAKLSGPVVVMDPVSWAKVTPEVTPGEESPRYAAALTVNAQGELTTDEISFHAKSDGSPVEFTFDFGDGHKATIPGIEKTVPMTMMHGLAKHVYTAEGVYIVTLTARNALGNATVQLQEPFYVQHPPAGLELTTSDICSQFGEVISFNASVQAGTNVSFDWKLDDETELIDAGGYVEHQYRRVGYERIQVTASNKLANFSAHLRVQIREKILGVNLSVSDTVVVAGQSTVFTAKMNPPSAEEGCWYEWVFSQNQRQTLYDNKLSYTYRRSGRHNVQVRAVNCLGSVTSAAVPLLVVAKLHSLEIKLLGDAVLNSSVHMMADYWQGDSLVFTWDFGDGSPPQVVNSSEATPGSIRGKVEHTYSRIGEYIIRLTAENPVSRGEVTRKVFIMEQPCDPPDITILGAPVRRPLDRAEIQFERSETIRIESKVRVNCSGTTQIKFGWSVVDTKFRRSLSLRVPWATNEKTNKHLKCSALVLPPWVLGVGEYLVRLKVEMNGTQVPVYSEAEERLTVVPTPLVSSIQGGVYRHVGQHSLIRLDGRESRNPDNSSAQLSYLWNCTTLRDRLTNCFNFSEETPVMNTSQLVFPASWLLQNYTEFNFSLTVSAVAEGSGNNENKEDDDNYVLRKSVSTQVIRLRPNDPVIDTFIECPQCWRNMVNANHKVSFRSHCPNCPPGTLTYKWKVSLLSGRDKEVHAIGMVHSSCVNANGSSYLMLKLGTNESLTPGSKASAMERKTGDGVRILKTETSPVLRLEDDGSRGHAELRRGETRDSNLMENMMDPQEDEGQGPRRTQLHSFYPSMREGVAGSSGSSAGRSGAGVLDDPKEVPGGVRDLSSGGSETTPYPESSSIDFIERIIGPTPATSPLVSLDRLLISLTSDQTLTGLDQPSLVIKPGVLKQGGSYFVEVATTAQDGSSGLAMAYFEVNESPQKGKCSVRPQQGTAVDTVFSVFCTDWQDEDLPLSYEVSYSLSSSAQVEPVVIYQGLRHTIKFQLPAGRAEQRYEVLLHIAVLDRLGGRTLICRIPIVVRPGGSSSRPDQRGGGGGGRQDSPRGAGQRGHHLSSAHGPDQLLHDEATSLRRLATHSVFHGVSHDLFGPLLHVAAALNTRGGRARSSRPMLASSRFSNTTSMSARRRTTTATTTTTTAPPIDFRTRTRRTVLETLKYLPLRDEVELIQALKCLVEITDQTAELDGPTVLAVLALLKEINAEAQVLFSAADASGPNRGLNPELLALVVRIVSNLLNSLAHNTNMFDGTKHQQPSQFYKRITEDGLAMLNTLTQMELQYHSIGEQPLLLKDKFLSLNASLYSLRQLQPLLMGGVMFQLPSGLGALLAHQQDINTTGTQVTPGELDVGYGWDHDCLQTRAFSFSQNPFAMVEKDADVVESELASLDLYDCTGEKKLKVENLPQKDSIDIVIPRKIGSAPTWSRHYLDKTVMNIHLLNISLVPHHYDEPDDHVRMEDKYLHIHIQHEPVQQGTTFPVLVIISSQQPPHNLQNHVFKQQYNASTDEIKIYLPAGSLQGGQPYYVGLVEASFNSGRRRSSEVEGRHYTLSSWWGTCVYWNQTQTKWRSNGCQVLPSSSVDALHCRCNHLTTFGGYFELIPNDLSFTSVEEFFRLHENPVVVVLVALVLLIYVMLGSMLRHSDLHDARKGSCVYLQDNTLTHRQKYEVVMETGFSRNAGTTSKISIILHGEEGMSETRELISEDNRPMFERNSRDRFIVTLPDSLGRIFKVQLWHNNSGSSPGWYLRQVVVRDLSAGQAFYFLCQRWLAVDKDDGKVEREFTALDSKNISFVMVFWCKGSQYVSDFHTWLSVWTCPPHSRFTRVQRLTVCLTLLLSYMCLNAMWFRRAPGKIRGEFGLLDLSWHNIIVGFICCLVVVPLNLLLSFLFRRSRVHYPGYEQDKVLVSGKCAGEFVSEGEEELPQSTVAYSILDQSIINWQNIQDWAQKQWLKRQQSVRSSANSVKTTQTSPQLSAPSTTPLVQQTLLAEDDTDQASSGFEDATSQATAERHRIKAASDVSSDGKISRNESPDLQNSSRRIFLPFWCRYVAWTLCFLISGTCAAVTVMYGFRFGHTKSAMWVQSVYFSFMICLFIAQPLMVLLSVLYTALTHQNNPSVFDHYDDGFYGAQVSYSHLSKQNSYLSEEEEELQRGVAARSRSRYLRFAGPPQEKQLKSSRKVLIKQKRALIFLRDCVSFVFMFVLLCLITFGKDGSNRYNLNSALRKALLEKGAGGVSFERLGSPAHWYTWSQTTLLDVLYKNLPGDKYKPGSNKFGSLIGQVQLRQLRVLPEPCQRMPYMELDQSCIYAYNYRKSDRRDAGQSWSFVDSRSWEVDPGLWGQAGWYDSSGLVLSLNRSRAVAEKQLKVLESQHWLSVQTRAVFVEMTLYNAPSNLFSSVTMLLEVTPAGKIFTSVTVMSTHVFRYVTIWDNIVLGCELLYIVIAMWIWCRELKVMIKMGRSYFTHFWNFIELFVSCTSMTYVGCYVYRFVLVSETVEFLRSTFYEEFINLALLTFWDELLRNLLGMLVFCAMLKLLQVLRYHQLFWRLQTVYRRCRKEILTAGALYLSLVMAFSSLSCGLFGSVLLCVRSLWTSMLTISALSVRAVDWPNAINSVSDQAPWLPVVFLFGYTLCHGLVFTYIFAALSHRLRQTKKCKVLAMPGSQLFAFFWDQVLRWSGSKVEMSNIQTDHTLPPEFTMAEILYLVEELLFRMNALLGTSGLPDKHNSFTDSDSTPNGGDDGISSGESEMREEEHTIHSAIAGSLFPEGARLEHRVQKIEDKLCSNEPYLAQLLKLDSIGADILSEEKEKEIRSRLEFEIFRQLQMQRQESSVFDVNDQPYAACSGADPLVNLALPLGKNAGPNGRDTACELGDSALQELTSKVQQQCGLGARAKESSLSSSKTSPESSSSGQDSPQDLRLVHEAAACPLRPVRDGAVGPARPARDSCASHPKPVLLLPPKRSQSMKVPGKQGGHCPLTDGIKTHKQWLDLSTTNEMAREARLRAKFLKAGAVSLQRPKLCDKKDTLIGSVSSHDKRPKSDVHGKQDFSLLKRPSVKGKDPRSENLSRGREKDQRKVEAGLSVAAPTLHPSSGNASPQSSESERGHRRTDSSSGQSGHEKNEAAAAAKVASKRPELPPKPTFSHGVLPPIEMGKPLSGWSPKPKPFTFMPELMSPIGAESSSGSEPEATLSSKRTAQGRRNLRKTKSRGKGKGNEGGISSPMVLAADFASSGQSGGSDFDIIIHPIPSGIDLNDNTVPEELLE</sequence>
<dbReference type="Gene3D" id="2.60.60.20">
    <property type="entry name" value="PLAT/LH2 domain"/>
    <property type="match status" value="1"/>
</dbReference>
<evidence type="ECO:0000259" key="19">
    <source>
        <dbReference type="PROSITE" id="PS50221"/>
    </source>
</evidence>
<dbReference type="InterPro" id="IPR035986">
    <property type="entry name" value="PKD_dom_sf"/>
</dbReference>
<feature type="transmembrane region" description="Helical" evidence="15">
    <location>
        <begin position="2910"/>
        <end position="2929"/>
    </location>
</feature>
<feature type="compositionally biased region" description="Polar residues" evidence="14">
    <location>
        <begin position="3282"/>
        <end position="3295"/>
    </location>
</feature>
<feature type="transmembrane region" description="Helical" evidence="15">
    <location>
        <begin position="3906"/>
        <end position="3930"/>
    </location>
</feature>
<accession>A0ABM0JA52</accession>
<evidence type="ECO:0000259" key="18">
    <source>
        <dbReference type="PROSITE" id="PS50095"/>
    </source>
</evidence>
<dbReference type="PROSITE" id="PS50221">
    <property type="entry name" value="GAIN_B"/>
    <property type="match status" value="1"/>
</dbReference>
<feature type="domain" description="PKD" evidence="17">
    <location>
        <begin position="1539"/>
        <end position="1595"/>
    </location>
</feature>
<feature type="region of interest" description="Disordered" evidence="14">
    <location>
        <begin position="2320"/>
        <end position="2357"/>
    </location>
</feature>
<feature type="compositionally biased region" description="Low complexity" evidence="14">
    <location>
        <begin position="4181"/>
        <end position="4201"/>
    </location>
</feature>
<dbReference type="Pfam" id="PF02010">
    <property type="entry name" value="REJ"/>
    <property type="match status" value="2"/>
</dbReference>
<feature type="region of interest" description="Disordered" evidence="14">
    <location>
        <begin position="4175"/>
        <end position="4201"/>
    </location>
</feature>
<feature type="compositionally biased region" description="Basic residues" evidence="14">
    <location>
        <begin position="919"/>
        <end position="931"/>
    </location>
</feature>
<dbReference type="SMART" id="SM00303">
    <property type="entry name" value="GPS"/>
    <property type="match status" value="1"/>
</dbReference>
<dbReference type="InterPro" id="IPR013122">
    <property type="entry name" value="PKD1_2_channel"/>
</dbReference>
<feature type="domain" description="WSC" evidence="21">
    <location>
        <begin position="33"/>
        <end position="130"/>
    </location>
</feature>
<gene>
    <name evidence="23" type="primary">LOC101851775</name>
</gene>
<dbReference type="PANTHER" id="PTHR46730:SF1">
    <property type="entry name" value="PLAT DOMAIN-CONTAINING PROTEIN"/>
    <property type="match status" value="1"/>
</dbReference>
<dbReference type="PRINTS" id="PR01433">
    <property type="entry name" value="POLYCYSTIN2"/>
</dbReference>
<dbReference type="PANTHER" id="PTHR46730">
    <property type="entry name" value="POLYCYSTIN-1"/>
    <property type="match status" value="1"/>
</dbReference>
<keyword evidence="8" id="KW-0969">Cilium</keyword>
<feature type="region of interest" description="Disordered" evidence="14">
    <location>
        <begin position="2043"/>
        <end position="2137"/>
    </location>
</feature>
<feature type="transmembrane region" description="Helical" evidence="15">
    <location>
        <begin position="3942"/>
        <end position="3961"/>
    </location>
</feature>
<dbReference type="InterPro" id="IPR036392">
    <property type="entry name" value="PLAT/LH2_dom_sf"/>
</dbReference>
<keyword evidence="5 15" id="KW-0812">Transmembrane</keyword>
<keyword evidence="7 15" id="KW-1133">Transmembrane helix</keyword>
<evidence type="ECO:0000256" key="16">
    <source>
        <dbReference type="SAM" id="SignalP"/>
    </source>
</evidence>
<dbReference type="InterPro" id="IPR000203">
    <property type="entry name" value="GPS"/>
</dbReference>
<feature type="region of interest" description="Disordered" evidence="14">
    <location>
        <begin position="901"/>
        <end position="931"/>
    </location>
</feature>
<keyword evidence="9 15" id="KW-0472">Membrane</keyword>
<feature type="region of interest" description="Disordered" evidence="14">
    <location>
        <begin position="852"/>
        <end position="884"/>
    </location>
</feature>
<reference evidence="23" key="1">
    <citation type="submission" date="2025-08" db="UniProtKB">
        <authorList>
            <consortium name="RefSeq"/>
        </authorList>
    </citation>
    <scope>IDENTIFICATION</scope>
</reference>
<dbReference type="InterPro" id="IPR057244">
    <property type="entry name" value="GAIN_B"/>
</dbReference>
<keyword evidence="10" id="KW-1015">Disulfide bond</keyword>
<evidence type="ECO:0000256" key="4">
    <source>
        <dbReference type="ARBA" id="ARBA00022475"/>
    </source>
</evidence>
<comment type="caution">
    <text evidence="13">Lacks conserved residue(s) required for the propagation of feature annotation.</text>
</comment>
<feature type="domain" description="PLAT" evidence="18">
    <location>
        <begin position="2954"/>
        <end position="3072"/>
    </location>
</feature>
<dbReference type="PROSITE" id="PS51111">
    <property type="entry name" value="REJ"/>
    <property type="match status" value="1"/>
</dbReference>
<feature type="transmembrane region" description="Helical" evidence="15">
    <location>
        <begin position="3474"/>
        <end position="3496"/>
    </location>
</feature>
<dbReference type="PROSITE" id="PS50093">
    <property type="entry name" value="PKD"/>
    <property type="match status" value="6"/>
</dbReference>
<feature type="compositionally biased region" description="Basic and acidic residues" evidence="14">
    <location>
        <begin position="4317"/>
        <end position="4330"/>
    </location>
</feature>
<dbReference type="InterPro" id="IPR003915">
    <property type="entry name" value="PKD_2"/>
</dbReference>
<dbReference type="Proteomes" id="UP000694888">
    <property type="component" value="Unplaced"/>
</dbReference>
<dbReference type="PROSITE" id="PS51212">
    <property type="entry name" value="WSC"/>
    <property type="match status" value="1"/>
</dbReference>
<feature type="transmembrane region" description="Helical" evidence="15">
    <location>
        <begin position="3117"/>
        <end position="3136"/>
    </location>
</feature>
<dbReference type="InterPro" id="IPR001024">
    <property type="entry name" value="PLAT/LH2_dom"/>
</dbReference>
<feature type="domain" description="PKD" evidence="17">
    <location>
        <begin position="1325"/>
        <end position="1409"/>
    </location>
</feature>
<dbReference type="InterPro" id="IPR046338">
    <property type="entry name" value="GAIN_dom_sf"/>
</dbReference>
<dbReference type="SMART" id="SM00308">
    <property type="entry name" value="LH2"/>
    <property type="match status" value="1"/>
</dbReference>
<keyword evidence="4" id="KW-1003">Cell membrane</keyword>
<dbReference type="Gene3D" id="2.60.220.50">
    <property type="match status" value="1"/>
</dbReference>
<feature type="compositionally biased region" description="Basic and acidic residues" evidence="14">
    <location>
        <begin position="4341"/>
        <end position="4362"/>
    </location>
</feature>
<evidence type="ECO:0000256" key="15">
    <source>
        <dbReference type="SAM" id="Phobius"/>
    </source>
</evidence>
<keyword evidence="12" id="KW-0966">Cell projection</keyword>
<feature type="domain" description="PKD" evidence="17">
    <location>
        <begin position="624"/>
        <end position="691"/>
    </location>
</feature>
<evidence type="ECO:0000259" key="20">
    <source>
        <dbReference type="PROSITE" id="PS51111"/>
    </source>
</evidence>
<dbReference type="Pfam" id="PF01825">
    <property type="entry name" value="GPS"/>
    <property type="match status" value="1"/>
</dbReference>
<name>A0ABM0JA52_APLCA</name>
<evidence type="ECO:0000256" key="6">
    <source>
        <dbReference type="ARBA" id="ARBA00022737"/>
    </source>
</evidence>
<evidence type="ECO:0000256" key="13">
    <source>
        <dbReference type="PROSITE-ProRule" id="PRU00152"/>
    </source>
</evidence>
<feature type="compositionally biased region" description="Polar residues" evidence="14">
    <location>
        <begin position="2126"/>
        <end position="2137"/>
    </location>
</feature>
<feature type="compositionally biased region" description="Pro residues" evidence="14">
    <location>
        <begin position="855"/>
        <end position="867"/>
    </location>
</feature>
<dbReference type="Gene3D" id="2.60.40.10">
    <property type="entry name" value="Immunoglobulins"/>
    <property type="match status" value="4"/>
</dbReference>